<proteinExistence type="predicted"/>
<sequence length="333" mass="35825">MRAFVLDGYGAVADHVRLAELADPVPGPDDVLIEIHAASLNPIDFKIVHGDLKRVSKYQLPRPFGFDASGVVLSAGARATRFKPGDVVYARASRETIGTFAERVALPEQFVARKPTAISHTEAAALPLVGLTTLQGFARVKARAGQRILIHAGAGGIGTFAVQYARHLGLEVTTTTSSKNADFVKSLGADRVIAYDRENYLDAGGGYDIVYDTLGGAFTVDAFKVVKRGGAVISLSGPPDRDFARREGAGWLVRAAVWLMNRKVYAASTEAGATYCWFFTEPSGDQLREIAGLVEDSAIKPVIDREFAFEQLPDALTYLEAGRARGKVVLKVK</sequence>
<dbReference type="InterPro" id="IPR020843">
    <property type="entry name" value="ER"/>
</dbReference>
<dbReference type="Proteomes" id="UP000050863">
    <property type="component" value="Unassembled WGS sequence"/>
</dbReference>
<dbReference type="PANTHER" id="PTHR11695">
    <property type="entry name" value="ALCOHOL DEHYDROGENASE RELATED"/>
    <property type="match status" value="1"/>
</dbReference>
<protein>
    <recommendedName>
        <fullName evidence="2">Enoyl reductase (ER) domain-containing protein</fullName>
    </recommendedName>
</protein>
<dbReference type="PANTHER" id="PTHR11695:SF294">
    <property type="entry name" value="RETICULON-4-INTERACTING PROTEIN 1, MITOCHONDRIAL"/>
    <property type="match status" value="1"/>
</dbReference>
<dbReference type="OrthoDB" id="9785812at2"/>
<dbReference type="STRING" id="280332.CQ12_20275"/>
<organism evidence="3 4">
    <name type="scientific">Bradyrhizobium jicamae</name>
    <dbReference type="NCBI Taxonomy" id="280332"/>
    <lineage>
        <taxon>Bacteria</taxon>
        <taxon>Pseudomonadati</taxon>
        <taxon>Pseudomonadota</taxon>
        <taxon>Alphaproteobacteria</taxon>
        <taxon>Hyphomicrobiales</taxon>
        <taxon>Nitrobacteraceae</taxon>
        <taxon>Bradyrhizobium</taxon>
    </lineage>
</organism>
<dbReference type="Gene3D" id="3.90.180.10">
    <property type="entry name" value="Medium-chain alcohol dehydrogenases, catalytic domain"/>
    <property type="match status" value="1"/>
</dbReference>
<dbReference type="SUPFAM" id="SSF50129">
    <property type="entry name" value="GroES-like"/>
    <property type="match status" value="1"/>
</dbReference>
<name>A0A0R3LT61_9BRAD</name>
<dbReference type="GO" id="GO:0008270">
    <property type="term" value="F:zinc ion binding"/>
    <property type="evidence" value="ECO:0007669"/>
    <property type="project" value="InterPro"/>
</dbReference>
<evidence type="ECO:0000256" key="1">
    <source>
        <dbReference type="ARBA" id="ARBA00023002"/>
    </source>
</evidence>
<keyword evidence="4" id="KW-1185">Reference proteome</keyword>
<dbReference type="Gene3D" id="3.40.50.720">
    <property type="entry name" value="NAD(P)-binding Rossmann-like Domain"/>
    <property type="match status" value="1"/>
</dbReference>
<evidence type="ECO:0000313" key="4">
    <source>
        <dbReference type="Proteomes" id="UP000050863"/>
    </source>
</evidence>
<dbReference type="PROSITE" id="PS01162">
    <property type="entry name" value="QOR_ZETA_CRYSTAL"/>
    <property type="match status" value="1"/>
</dbReference>
<keyword evidence="1" id="KW-0560">Oxidoreductase</keyword>
<dbReference type="Pfam" id="PF13602">
    <property type="entry name" value="ADH_zinc_N_2"/>
    <property type="match status" value="1"/>
</dbReference>
<dbReference type="InterPro" id="IPR002364">
    <property type="entry name" value="Quin_OxRdtase/zeta-crystal_CS"/>
</dbReference>
<accession>A0A0R3LT61</accession>
<dbReference type="Pfam" id="PF08240">
    <property type="entry name" value="ADH_N"/>
    <property type="match status" value="1"/>
</dbReference>
<evidence type="ECO:0000313" key="3">
    <source>
        <dbReference type="EMBL" id="KRR08355.1"/>
    </source>
</evidence>
<dbReference type="CDD" id="cd05289">
    <property type="entry name" value="MDR_like_2"/>
    <property type="match status" value="1"/>
</dbReference>
<dbReference type="InterPro" id="IPR013154">
    <property type="entry name" value="ADH-like_N"/>
</dbReference>
<dbReference type="AlphaFoldDB" id="A0A0R3LT61"/>
<dbReference type="RefSeq" id="WP_057835834.1">
    <property type="nucleotide sequence ID" value="NZ_LLXZ01000087.1"/>
</dbReference>
<dbReference type="SMART" id="SM00829">
    <property type="entry name" value="PKS_ER"/>
    <property type="match status" value="1"/>
</dbReference>
<dbReference type="GO" id="GO:0016491">
    <property type="term" value="F:oxidoreductase activity"/>
    <property type="evidence" value="ECO:0007669"/>
    <property type="project" value="UniProtKB-KW"/>
</dbReference>
<dbReference type="SUPFAM" id="SSF51735">
    <property type="entry name" value="NAD(P)-binding Rossmann-fold domains"/>
    <property type="match status" value="1"/>
</dbReference>
<dbReference type="InterPro" id="IPR050700">
    <property type="entry name" value="YIM1/Zinc_Alcohol_DH_Fams"/>
</dbReference>
<dbReference type="InterPro" id="IPR011032">
    <property type="entry name" value="GroES-like_sf"/>
</dbReference>
<comment type="caution">
    <text evidence="3">The sequence shown here is derived from an EMBL/GenBank/DDBJ whole genome shotgun (WGS) entry which is preliminary data.</text>
</comment>
<gene>
    <name evidence="3" type="ORF">CQ12_20275</name>
</gene>
<evidence type="ECO:0000259" key="2">
    <source>
        <dbReference type="SMART" id="SM00829"/>
    </source>
</evidence>
<feature type="domain" description="Enoyl reductase (ER)" evidence="2">
    <location>
        <begin position="11"/>
        <end position="330"/>
    </location>
</feature>
<dbReference type="EMBL" id="LLXZ01000087">
    <property type="protein sequence ID" value="KRR08355.1"/>
    <property type="molecule type" value="Genomic_DNA"/>
</dbReference>
<dbReference type="InterPro" id="IPR036291">
    <property type="entry name" value="NAD(P)-bd_dom_sf"/>
</dbReference>
<reference evidence="3 4" key="1">
    <citation type="submission" date="2014-03" db="EMBL/GenBank/DDBJ databases">
        <title>Bradyrhizobium valentinum sp. nov., isolated from effective nodules of Lupinus mariae-josephae, a lupine endemic of basic-lime soils in Eastern Spain.</title>
        <authorList>
            <person name="Duran D."/>
            <person name="Rey L."/>
            <person name="Navarro A."/>
            <person name="Busquets A."/>
            <person name="Imperial J."/>
            <person name="Ruiz-Argueso T."/>
        </authorList>
    </citation>
    <scope>NUCLEOTIDE SEQUENCE [LARGE SCALE GENOMIC DNA]</scope>
    <source>
        <strain evidence="3 4">PAC68</strain>
    </source>
</reference>